<proteinExistence type="inferred from homology"/>
<dbReference type="InterPro" id="IPR050064">
    <property type="entry name" value="IGPS_HisA/HisF"/>
</dbReference>
<sequence length="251" mass="27037">MYAKRIIPCLDVKNGRVVKGMSFVNLVDAGNPVEAAIQYDKEGADELVLLDITATSDGRDTMVDIVEKVANSIFIPFTVGGGIRTVDDFTTMLRAGADKVSVNSAAVYRPELINEASYKFGAQCVVVAIDAKRKGDSWEVYTAGGRTPTGIDAVEWAIEAEKRGAGELLVTSMDEDGQKQGYDLGLTRAISEKVNIPVIASGGAGAYEHFLDAFEKGKADAVLAASLFHFGEIPIPKLKEYLRENNISVRL</sequence>
<dbReference type="PANTHER" id="PTHR21235">
    <property type="entry name" value="IMIDAZOLE GLYCEROL PHOSPHATE SYNTHASE SUBUNIT HISF/H IGP SYNTHASE SUBUNIT HISF/H"/>
    <property type="match status" value="1"/>
</dbReference>
<protein>
    <recommendedName>
        <fullName evidence="11">Imidazole glycerol phosphate synthase subunit HisF</fullName>
        <ecNumber evidence="11">4.3.2.10</ecNumber>
    </recommendedName>
    <alternativeName>
        <fullName evidence="11">IGP synthase cyclase subunit</fullName>
    </alternativeName>
    <alternativeName>
        <fullName evidence="11">IGP synthase subunit HisF</fullName>
    </alternativeName>
    <alternativeName>
        <fullName evidence="11">ImGP synthase subunit HisF</fullName>
        <shortName evidence="11">IGPS subunit HisF</shortName>
    </alternativeName>
</protein>
<dbReference type="GO" id="GO:0005737">
    <property type="term" value="C:cytoplasm"/>
    <property type="evidence" value="ECO:0007669"/>
    <property type="project" value="UniProtKB-SubCell"/>
</dbReference>
<evidence type="ECO:0000256" key="4">
    <source>
        <dbReference type="ARBA" id="ARBA00011152"/>
    </source>
</evidence>
<comment type="subcellular location">
    <subcellularLocation>
        <location evidence="1 11">Cytoplasm</location>
    </subcellularLocation>
</comment>
<organism evidence="13 14">
    <name type="scientific">Ruminococcus bovis</name>
    <dbReference type="NCBI Taxonomy" id="2564099"/>
    <lineage>
        <taxon>Bacteria</taxon>
        <taxon>Bacillati</taxon>
        <taxon>Bacillota</taxon>
        <taxon>Clostridia</taxon>
        <taxon>Eubacteriales</taxon>
        <taxon>Oscillospiraceae</taxon>
        <taxon>Ruminococcus</taxon>
    </lineage>
</organism>
<dbReference type="GO" id="GO:0016829">
    <property type="term" value="F:lyase activity"/>
    <property type="evidence" value="ECO:0007669"/>
    <property type="project" value="UniProtKB-KW"/>
</dbReference>
<comment type="pathway">
    <text evidence="2 11">Amino-acid biosynthesis; L-histidine biosynthesis; L-histidine from 5-phospho-alpha-D-ribose 1-diphosphate: step 5/9.</text>
</comment>
<evidence type="ECO:0000256" key="10">
    <source>
        <dbReference type="ARBA" id="ARBA00047838"/>
    </source>
</evidence>
<evidence type="ECO:0000256" key="11">
    <source>
        <dbReference type="HAMAP-Rule" id="MF_01013"/>
    </source>
</evidence>
<comment type="function">
    <text evidence="9 11">IGPS catalyzes the conversion of PRFAR and glutamine to IGP, AICAR and glutamate. The HisF subunit catalyzes the cyclization activity that produces IGP and AICAR from PRFAR using the ammonia provided by the HisH subunit.</text>
</comment>
<dbReference type="CDD" id="cd04731">
    <property type="entry name" value="HisF"/>
    <property type="match status" value="1"/>
</dbReference>
<dbReference type="Gene3D" id="3.20.20.70">
    <property type="entry name" value="Aldolase class I"/>
    <property type="match status" value="1"/>
</dbReference>
<keyword evidence="6 11" id="KW-0028">Amino-acid biosynthesis</keyword>
<dbReference type="Proteomes" id="UP000301475">
    <property type="component" value="Chromosome"/>
</dbReference>
<evidence type="ECO:0000256" key="6">
    <source>
        <dbReference type="ARBA" id="ARBA00022605"/>
    </source>
</evidence>
<feature type="active site" evidence="11">
    <location>
        <position position="130"/>
    </location>
</feature>
<dbReference type="EMBL" id="CP039381">
    <property type="protein sequence ID" value="QCT07920.1"/>
    <property type="molecule type" value="Genomic_DNA"/>
</dbReference>
<evidence type="ECO:0000256" key="5">
    <source>
        <dbReference type="ARBA" id="ARBA00022490"/>
    </source>
</evidence>
<keyword evidence="7 11" id="KW-0368">Histidine biosynthesis</keyword>
<keyword evidence="8 11" id="KW-0456">Lyase</keyword>
<dbReference type="SUPFAM" id="SSF51366">
    <property type="entry name" value="Ribulose-phoshate binding barrel"/>
    <property type="match status" value="1"/>
</dbReference>
<comment type="similarity">
    <text evidence="3 11 12">Belongs to the HisA/HisF family.</text>
</comment>
<dbReference type="InterPro" id="IPR006062">
    <property type="entry name" value="His_biosynth"/>
</dbReference>
<evidence type="ECO:0000256" key="7">
    <source>
        <dbReference type="ARBA" id="ARBA00023102"/>
    </source>
</evidence>
<dbReference type="AlphaFoldDB" id="A0A4P8Y0I3"/>
<dbReference type="KEGG" id="ruj:E5Z56_11385"/>
<dbReference type="EC" id="4.3.2.10" evidence="11"/>
<dbReference type="OrthoDB" id="9781903at2"/>
<keyword evidence="14" id="KW-1185">Reference proteome</keyword>
<evidence type="ECO:0000256" key="3">
    <source>
        <dbReference type="ARBA" id="ARBA00009667"/>
    </source>
</evidence>
<evidence type="ECO:0000256" key="12">
    <source>
        <dbReference type="RuleBase" id="RU003657"/>
    </source>
</evidence>
<dbReference type="InterPro" id="IPR004651">
    <property type="entry name" value="HisF"/>
</dbReference>
<dbReference type="NCBIfam" id="TIGR00735">
    <property type="entry name" value="hisF"/>
    <property type="match status" value="1"/>
</dbReference>
<dbReference type="UniPathway" id="UPA00031">
    <property type="reaction ID" value="UER00010"/>
</dbReference>
<comment type="subunit">
    <text evidence="4 11">Heterodimer of HisH and HisF.</text>
</comment>
<dbReference type="InterPro" id="IPR013785">
    <property type="entry name" value="Aldolase_TIM"/>
</dbReference>
<dbReference type="Pfam" id="PF00977">
    <property type="entry name" value="His_biosynth"/>
    <property type="match status" value="1"/>
</dbReference>
<gene>
    <name evidence="11 13" type="primary">hisF</name>
    <name evidence="13" type="ORF">E5Z56_11385</name>
</gene>
<dbReference type="GO" id="GO:0000107">
    <property type="term" value="F:imidazoleglycerol-phosphate synthase activity"/>
    <property type="evidence" value="ECO:0007669"/>
    <property type="project" value="UniProtKB-UniRule"/>
</dbReference>
<keyword evidence="5 11" id="KW-0963">Cytoplasm</keyword>
<evidence type="ECO:0000256" key="8">
    <source>
        <dbReference type="ARBA" id="ARBA00023239"/>
    </source>
</evidence>
<evidence type="ECO:0000256" key="1">
    <source>
        <dbReference type="ARBA" id="ARBA00004496"/>
    </source>
</evidence>
<comment type="catalytic activity">
    <reaction evidence="10 11">
        <text>5-[(5-phospho-1-deoxy-D-ribulos-1-ylimino)methylamino]-1-(5-phospho-beta-D-ribosyl)imidazole-4-carboxamide + L-glutamine = D-erythro-1-(imidazol-4-yl)glycerol 3-phosphate + 5-amino-1-(5-phospho-beta-D-ribosyl)imidazole-4-carboxamide + L-glutamate + H(+)</text>
        <dbReference type="Rhea" id="RHEA:24793"/>
        <dbReference type="ChEBI" id="CHEBI:15378"/>
        <dbReference type="ChEBI" id="CHEBI:29985"/>
        <dbReference type="ChEBI" id="CHEBI:58278"/>
        <dbReference type="ChEBI" id="CHEBI:58359"/>
        <dbReference type="ChEBI" id="CHEBI:58475"/>
        <dbReference type="ChEBI" id="CHEBI:58525"/>
        <dbReference type="EC" id="4.3.2.10"/>
    </reaction>
</comment>
<evidence type="ECO:0000256" key="2">
    <source>
        <dbReference type="ARBA" id="ARBA00005091"/>
    </source>
</evidence>
<feature type="active site" evidence="11">
    <location>
        <position position="11"/>
    </location>
</feature>
<evidence type="ECO:0000313" key="13">
    <source>
        <dbReference type="EMBL" id="QCT07920.1"/>
    </source>
</evidence>
<dbReference type="HAMAP" id="MF_01013">
    <property type="entry name" value="HisF"/>
    <property type="match status" value="1"/>
</dbReference>
<dbReference type="RefSeq" id="WP_138157892.1">
    <property type="nucleotide sequence ID" value="NZ_CP039381.1"/>
</dbReference>
<dbReference type="PANTHER" id="PTHR21235:SF2">
    <property type="entry name" value="IMIDAZOLE GLYCEROL PHOSPHATE SYNTHASE HISHF"/>
    <property type="match status" value="1"/>
</dbReference>
<dbReference type="FunFam" id="3.20.20.70:FF:000006">
    <property type="entry name" value="Imidazole glycerol phosphate synthase subunit HisF"/>
    <property type="match status" value="1"/>
</dbReference>
<evidence type="ECO:0000313" key="14">
    <source>
        <dbReference type="Proteomes" id="UP000301475"/>
    </source>
</evidence>
<name>A0A4P8Y0I3_9FIRM</name>
<reference evidence="13 14" key="1">
    <citation type="submission" date="2019-04" db="EMBL/GenBank/DDBJ databases">
        <authorList>
            <person name="Embree M."/>
            <person name="Gaffney J.R."/>
        </authorList>
    </citation>
    <scope>NUCLEOTIDE SEQUENCE [LARGE SCALE GENOMIC DNA]</scope>
    <source>
        <strain evidence="13 14">JE7A12</strain>
    </source>
</reference>
<dbReference type="InterPro" id="IPR011060">
    <property type="entry name" value="RibuloseP-bd_barrel"/>
</dbReference>
<accession>A0A4P8Y0I3</accession>
<dbReference type="GO" id="GO:0000105">
    <property type="term" value="P:L-histidine biosynthetic process"/>
    <property type="evidence" value="ECO:0007669"/>
    <property type="project" value="UniProtKB-UniRule"/>
</dbReference>
<evidence type="ECO:0000256" key="9">
    <source>
        <dbReference type="ARBA" id="ARBA00025475"/>
    </source>
</evidence>